<evidence type="ECO:0000256" key="23">
    <source>
        <dbReference type="SAM" id="MobiDB-lite"/>
    </source>
</evidence>
<dbReference type="GO" id="GO:0005886">
    <property type="term" value="C:plasma membrane"/>
    <property type="evidence" value="ECO:0007669"/>
    <property type="project" value="UniProtKB-SubCell"/>
</dbReference>
<feature type="transmembrane region" description="Helical" evidence="24">
    <location>
        <begin position="52"/>
        <end position="75"/>
    </location>
</feature>
<feature type="domain" description="BMERB" evidence="27">
    <location>
        <begin position="2787"/>
        <end position="2828"/>
    </location>
</feature>
<dbReference type="Gene3D" id="3.20.20.80">
    <property type="entry name" value="Glycosidases"/>
    <property type="match status" value="1"/>
</dbReference>
<feature type="region of interest" description="Disordered" evidence="23">
    <location>
        <begin position="1647"/>
        <end position="1950"/>
    </location>
</feature>
<keyword evidence="24" id="KW-0812">Transmembrane</keyword>
<dbReference type="InterPro" id="IPR011013">
    <property type="entry name" value="Gal_mutarotase_sf_dom"/>
</dbReference>
<dbReference type="GO" id="GO:0046872">
    <property type="term" value="F:metal ion binding"/>
    <property type="evidence" value="ECO:0007669"/>
    <property type="project" value="UniProtKB-KW"/>
</dbReference>
<feature type="compositionally biased region" description="Gly residues" evidence="23">
    <location>
        <begin position="2115"/>
        <end position="2154"/>
    </location>
</feature>
<dbReference type="PROSITE" id="PS50021">
    <property type="entry name" value="CH"/>
    <property type="match status" value="1"/>
</dbReference>
<name>A0AAV2LFL1_KNICA</name>
<feature type="compositionally biased region" description="Basic and acidic residues" evidence="23">
    <location>
        <begin position="1717"/>
        <end position="1738"/>
    </location>
</feature>
<keyword evidence="16" id="KW-1015">Disulfide bond</keyword>
<evidence type="ECO:0000256" key="17">
    <source>
        <dbReference type="ARBA" id="ARBA00023180"/>
    </source>
</evidence>
<dbReference type="InterPro" id="IPR030459">
    <property type="entry name" value="Glyco_hydro_31_CS"/>
</dbReference>
<evidence type="ECO:0000256" key="10">
    <source>
        <dbReference type="ARBA" id="ARBA00022753"/>
    </source>
</evidence>
<dbReference type="PROSITE" id="PS51448">
    <property type="entry name" value="P_TREFOIL_2"/>
    <property type="match status" value="1"/>
</dbReference>
<keyword evidence="13" id="KW-0440">LIM domain</keyword>
<evidence type="ECO:0000256" key="2">
    <source>
        <dbReference type="ARBA" id="ARBA00004202"/>
    </source>
</evidence>
<evidence type="ECO:0000256" key="19">
    <source>
        <dbReference type="ARBA" id="ARBA00023273"/>
    </source>
</evidence>
<keyword evidence="17" id="KW-0325">Glycoprotein</keyword>
<dbReference type="Gene3D" id="1.10.418.10">
    <property type="entry name" value="Calponin-like domain"/>
    <property type="match status" value="1"/>
</dbReference>
<keyword evidence="14 22" id="KW-0175">Coiled coil</keyword>
<organism evidence="28 29">
    <name type="scientific">Knipowitschia caucasica</name>
    <name type="common">Caucasian dwarf goby</name>
    <name type="synonym">Pomatoschistus caucasicus</name>
    <dbReference type="NCBI Taxonomy" id="637954"/>
    <lineage>
        <taxon>Eukaryota</taxon>
        <taxon>Metazoa</taxon>
        <taxon>Chordata</taxon>
        <taxon>Craniata</taxon>
        <taxon>Vertebrata</taxon>
        <taxon>Euteleostomi</taxon>
        <taxon>Actinopterygii</taxon>
        <taxon>Neopterygii</taxon>
        <taxon>Teleostei</taxon>
        <taxon>Neoteleostei</taxon>
        <taxon>Acanthomorphata</taxon>
        <taxon>Gobiaria</taxon>
        <taxon>Gobiiformes</taxon>
        <taxon>Gobioidei</taxon>
        <taxon>Gobiidae</taxon>
        <taxon>Gobiinae</taxon>
        <taxon>Knipowitschia</taxon>
    </lineage>
</organism>
<evidence type="ECO:0000256" key="20">
    <source>
        <dbReference type="ARBA" id="ARBA00023295"/>
    </source>
</evidence>
<dbReference type="CDD" id="cd06602">
    <property type="entry name" value="GH31_MGAM_SI_GAA"/>
    <property type="match status" value="1"/>
</dbReference>
<dbReference type="SUPFAM" id="SSF57716">
    <property type="entry name" value="Glucocorticoid receptor-like (DNA-binding domain)"/>
    <property type="match status" value="1"/>
</dbReference>
<feature type="compositionally biased region" description="Gly residues" evidence="23">
    <location>
        <begin position="2402"/>
        <end position="2425"/>
    </location>
</feature>
<evidence type="ECO:0000256" key="14">
    <source>
        <dbReference type="ARBA" id="ARBA00023054"/>
    </source>
</evidence>
<dbReference type="Pfam" id="PF13802">
    <property type="entry name" value="Gal_mutarotas_2"/>
    <property type="match status" value="1"/>
</dbReference>
<feature type="compositionally biased region" description="Low complexity" evidence="23">
    <location>
        <begin position="1403"/>
        <end position="1412"/>
    </location>
</feature>
<dbReference type="CDD" id="cd21253">
    <property type="entry name" value="CH_MICALL2"/>
    <property type="match status" value="1"/>
</dbReference>
<dbReference type="SMART" id="SM00018">
    <property type="entry name" value="PD"/>
    <property type="match status" value="1"/>
</dbReference>
<dbReference type="Gene3D" id="2.60.40.1760">
    <property type="entry name" value="glycosyl hydrolase (family 31)"/>
    <property type="match status" value="1"/>
</dbReference>
<dbReference type="GO" id="GO:0030246">
    <property type="term" value="F:carbohydrate binding"/>
    <property type="evidence" value="ECO:0007669"/>
    <property type="project" value="InterPro"/>
</dbReference>
<evidence type="ECO:0000259" key="27">
    <source>
        <dbReference type="PROSITE" id="PS51848"/>
    </source>
</evidence>
<keyword evidence="29" id="KW-1185">Reference proteome</keyword>
<evidence type="ECO:0000256" key="11">
    <source>
        <dbReference type="ARBA" id="ARBA00022801"/>
    </source>
</evidence>
<dbReference type="FunFam" id="2.60.40.1760:FF:000001">
    <property type="entry name" value="Maltase-glucoamylase, intestinal"/>
    <property type="match status" value="1"/>
</dbReference>
<keyword evidence="7" id="KW-0963">Cytoplasm</keyword>
<evidence type="ECO:0000259" key="25">
    <source>
        <dbReference type="PROSITE" id="PS50021"/>
    </source>
</evidence>
<evidence type="ECO:0000256" key="12">
    <source>
        <dbReference type="ARBA" id="ARBA00022833"/>
    </source>
</evidence>
<feature type="domain" description="P-type" evidence="26">
    <location>
        <begin position="106"/>
        <end position="156"/>
    </location>
</feature>
<evidence type="ECO:0000313" key="28">
    <source>
        <dbReference type="EMBL" id="CAL1600824.1"/>
    </source>
</evidence>
<accession>A0AAV2LFL1</accession>
<feature type="compositionally biased region" description="Basic and acidic residues" evidence="23">
    <location>
        <begin position="2675"/>
        <end position="2735"/>
    </location>
</feature>
<feature type="domain" description="BMERB" evidence="27">
    <location>
        <begin position="1948"/>
        <end position="2052"/>
    </location>
</feature>
<keyword evidence="18" id="KW-0206">Cytoskeleton</keyword>
<evidence type="ECO:0000256" key="5">
    <source>
        <dbReference type="ARBA" id="ARBA00007806"/>
    </source>
</evidence>
<feature type="compositionally biased region" description="Polar residues" evidence="23">
    <location>
        <begin position="1847"/>
        <end position="1875"/>
    </location>
</feature>
<dbReference type="SUPFAM" id="SSF51445">
    <property type="entry name" value="(Trans)glycosidases"/>
    <property type="match status" value="1"/>
</dbReference>
<keyword evidence="19" id="KW-0966">Cell projection</keyword>
<comment type="caution">
    <text evidence="21">Lacks conserved residue(s) required for the propagation of feature annotation.</text>
</comment>
<dbReference type="InterPro" id="IPR025887">
    <property type="entry name" value="Glyco_hydro_31_N_dom"/>
</dbReference>
<gene>
    <name evidence="28" type="ORF">KC01_LOCUS28897</name>
</gene>
<evidence type="ECO:0000256" key="9">
    <source>
        <dbReference type="ARBA" id="ARBA00022723"/>
    </source>
</evidence>
<feature type="compositionally biased region" description="Polar residues" evidence="23">
    <location>
        <begin position="1586"/>
        <end position="1607"/>
    </location>
</feature>
<keyword evidence="6" id="KW-1003">Cell membrane</keyword>
<evidence type="ECO:0000256" key="8">
    <source>
        <dbReference type="ARBA" id="ARBA00022553"/>
    </source>
</evidence>
<dbReference type="GO" id="GO:0055037">
    <property type="term" value="C:recycling endosome"/>
    <property type="evidence" value="ECO:0007669"/>
    <property type="project" value="UniProtKB-SubCell"/>
</dbReference>
<keyword evidence="10" id="KW-0967">Endosome</keyword>
<dbReference type="SUPFAM" id="SSF74650">
    <property type="entry name" value="Galactose mutarotase-like"/>
    <property type="match status" value="1"/>
</dbReference>
<dbReference type="CDD" id="cd14752">
    <property type="entry name" value="GH31_N"/>
    <property type="match status" value="1"/>
</dbReference>
<dbReference type="GO" id="GO:0005975">
    <property type="term" value="P:carbohydrate metabolic process"/>
    <property type="evidence" value="ECO:0007669"/>
    <property type="project" value="InterPro"/>
</dbReference>
<evidence type="ECO:0000256" key="24">
    <source>
        <dbReference type="SAM" id="Phobius"/>
    </source>
</evidence>
<evidence type="ECO:0000256" key="15">
    <source>
        <dbReference type="ARBA" id="ARBA00023136"/>
    </source>
</evidence>
<protein>
    <submittedName>
        <fullName evidence="28">Uncharacterized protein</fullName>
    </submittedName>
</protein>
<dbReference type="Pfam" id="PF00088">
    <property type="entry name" value="Trefoil"/>
    <property type="match status" value="1"/>
</dbReference>
<feature type="compositionally biased region" description="Basic and acidic residues" evidence="23">
    <location>
        <begin position="2742"/>
        <end position="2763"/>
    </location>
</feature>
<evidence type="ECO:0000256" key="7">
    <source>
        <dbReference type="ARBA" id="ARBA00022490"/>
    </source>
</evidence>
<feature type="compositionally biased region" description="Basic and acidic residues" evidence="23">
    <location>
        <begin position="1746"/>
        <end position="1758"/>
    </location>
</feature>
<comment type="subcellular location">
    <subcellularLocation>
        <location evidence="2">Cell membrane</location>
        <topology evidence="2">Peripheral membrane protein</topology>
    </subcellularLocation>
    <subcellularLocation>
        <location evidence="4">Cell projection</location>
    </subcellularLocation>
    <subcellularLocation>
        <location evidence="3">Cytoplasm</location>
        <location evidence="3">Cytoskeleton</location>
    </subcellularLocation>
    <subcellularLocation>
        <location evidence="1">Recycling endosome</location>
    </subcellularLocation>
</comment>
<evidence type="ECO:0000256" key="1">
    <source>
        <dbReference type="ARBA" id="ARBA00004172"/>
    </source>
</evidence>
<feature type="compositionally biased region" description="Polar residues" evidence="23">
    <location>
        <begin position="1699"/>
        <end position="1710"/>
    </location>
</feature>
<dbReference type="InterPro" id="IPR048395">
    <property type="entry name" value="Glyco_hydro_31_C"/>
</dbReference>
<feature type="compositionally biased region" description="Basic and acidic residues" evidence="23">
    <location>
        <begin position="2625"/>
        <end position="2639"/>
    </location>
</feature>
<evidence type="ECO:0000256" key="6">
    <source>
        <dbReference type="ARBA" id="ARBA00022475"/>
    </source>
</evidence>
<evidence type="ECO:0000256" key="22">
    <source>
        <dbReference type="SAM" id="Coils"/>
    </source>
</evidence>
<keyword evidence="12" id="KW-0862">Zinc</keyword>
<dbReference type="PROSITE" id="PS51848">
    <property type="entry name" value="BMERB"/>
    <property type="match status" value="2"/>
</dbReference>
<dbReference type="SUPFAM" id="SSF47576">
    <property type="entry name" value="Calponin-homology domain, CH-domain"/>
    <property type="match status" value="1"/>
</dbReference>
<reference evidence="28 29" key="1">
    <citation type="submission" date="2024-04" db="EMBL/GenBank/DDBJ databases">
        <authorList>
            <person name="Waldvogel A.-M."/>
            <person name="Schoenle A."/>
        </authorList>
    </citation>
    <scope>NUCLEOTIDE SEQUENCE [LARGE SCALE GENOMIC DNA]</scope>
</reference>
<dbReference type="Pfam" id="PF21365">
    <property type="entry name" value="Glyco_hydro_31_3rd"/>
    <property type="match status" value="1"/>
</dbReference>
<comment type="similarity">
    <text evidence="5">Belongs to the glycosyl hydrolase 31 family.</text>
</comment>
<dbReference type="PANTHER" id="PTHR22762:SF104">
    <property type="entry name" value="P-TYPE DOMAIN-CONTAINING PROTEIN"/>
    <property type="match status" value="1"/>
</dbReference>
<dbReference type="PROSITE" id="PS00129">
    <property type="entry name" value="GLYCOSYL_HYDROL_F31_1"/>
    <property type="match status" value="1"/>
</dbReference>
<feature type="compositionally biased region" description="Low complexity" evidence="23">
    <location>
        <begin position="1673"/>
        <end position="1690"/>
    </location>
</feature>
<dbReference type="GO" id="GO:0042995">
    <property type="term" value="C:cell projection"/>
    <property type="evidence" value="ECO:0007669"/>
    <property type="project" value="UniProtKB-SubCell"/>
</dbReference>
<feature type="compositionally biased region" description="Low complexity" evidence="23">
    <location>
        <begin position="1928"/>
        <end position="1948"/>
    </location>
</feature>
<feature type="compositionally biased region" description="Polar residues" evidence="23">
    <location>
        <begin position="1772"/>
        <end position="1781"/>
    </location>
</feature>
<dbReference type="InterPro" id="IPR022735">
    <property type="entry name" value="bMERB_dom"/>
</dbReference>
<dbReference type="GO" id="GO:0004558">
    <property type="term" value="F:alpha-1,4-glucosidase activity"/>
    <property type="evidence" value="ECO:0007669"/>
    <property type="project" value="TreeGrafter"/>
</dbReference>
<dbReference type="Pfam" id="PF01055">
    <property type="entry name" value="Glyco_hydro_31_2nd"/>
    <property type="match status" value="1"/>
</dbReference>
<dbReference type="InterPro" id="IPR030458">
    <property type="entry name" value="Glyco_hydro_31_AS"/>
</dbReference>
<dbReference type="InterPro" id="IPR000519">
    <property type="entry name" value="P_trefoil_dom"/>
</dbReference>
<dbReference type="Gene3D" id="4.10.110.10">
    <property type="entry name" value="Spasmolytic Protein, domain 1"/>
    <property type="match status" value="1"/>
</dbReference>
<feature type="coiled-coil region" evidence="22">
    <location>
        <begin position="1960"/>
        <end position="1994"/>
    </location>
</feature>
<dbReference type="InterPro" id="IPR000322">
    <property type="entry name" value="Glyco_hydro_31_TIM"/>
</dbReference>
<dbReference type="PROSITE" id="PS00707">
    <property type="entry name" value="GLYCOSYL_HYDROL_F31_2"/>
    <property type="match status" value="1"/>
</dbReference>
<keyword evidence="8" id="KW-0597">Phosphoprotein</keyword>
<feature type="domain" description="Calponin-homology (CH)" evidence="25">
    <location>
        <begin position="1281"/>
        <end position="1387"/>
    </location>
</feature>
<proteinExistence type="inferred from homology"/>
<dbReference type="InterPro" id="IPR001715">
    <property type="entry name" value="CH_dom"/>
</dbReference>
<keyword evidence="15 24" id="KW-0472">Membrane</keyword>
<dbReference type="CDD" id="cd00111">
    <property type="entry name" value="Trefoil"/>
    <property type="match status" value="1"/>
</dbReference>
<evidence type="ECO:0000256" key="4">
    <source>
        <dbReference type="ARBA" id="ARBA00004316"/>
    </source>
</evidence>
<dbReference type="EMBL" id="OZ035825">
    <property type="protein sequence ID" value="CAL1600824.1"/>
    <property type="molecule type" value="Genomic_DNA"/>
</dbReference>
<feature type="region of interest" description="Disordered" evidence="23">
    <location>
        <begin position="1400"/>
        <end position="1419"/>
    </location>
</feature>
<dbReference type="SMART" id="SM00033">
    <property type="entry name" value="CH"/>
    <property type="match status" value="1"/>
</dbReference>
<dbReference type="Proteomes" id="UP001497482">
    <property type="component" value="Chromosome 3"/>
</dbReference>
<dbReference type="PANTHER" id="PTHR22762">
    <property type="entry name" value="ALPHA-GLUCOSIDASE"/>
    <property type="match status" value="1"/>
</dbReference>
<dbReference type="InterPro" id="IPR017853">
    <property type="entry name" value="GH"/>
</dbReference>
<feature type="compositionally biased region" description="Low complexity" evidence="23">
    <location>
        <begin position="1812"/>
        <end position="1822"/>
    </location>
</feature>
<dbReference type="SMART" id="SM01203">
    <property type="entry name" value="DUF3585"/>
    <property type="match status" value="1"/>
</dbReference>
<evidence type="ECO:0000256" key="21">
    <source>
        <dbReference type="PROSITE-ProRule" id="PRU00779"/>
    </source>
</evidence>
<feature type="region of interest" description="Disordered" evidence="23">
    <location>
        <begin position="1537"/>
        <end position="1625"/>
    </location>
</feature>
<feature type="region of interest" description="Disordered" evidence="23">
    <location>
        <begin position="964"/>
        <end position="1037"/>
    </location>
</feature>
<evidence type="ECO:0000313" key="29">
    <source>
        <dbReference type="Proteomes" id="UP001497482"/>
    </source>
</evidence>
<keyword evidence="24" id="KW-1133">Transmembrane helix</keyword>
<dbReference type="InterPro" id="IPR036872">
    <property type="entry name" value="CH_dom_sf"/>
</dbReference>
<evidence type="ECO:0000256" key="13">
    <source>
        <dbReference type="ARBA" id="ARBA00023038"/>
    </source>
</evidence>
<dbReference type="InterPro" id="IPR044913">
    <property type="entry name" value="P_trefoil_dom_sf"/>
</dbReference>
<dbReference type="FunFam" id="1.10.418.10:FF:000055">
    <property type="entry name" value="MICAL-like protein 2"/>
    <property type="match status" value="1"/>
</dbReference>
<feature type="region of interest" description="Disordered" evidence="23">
    <location>
        <begin position="2115"/>
        <end position="2778"/>
    </location>
</feature>
<dbReference type="GO" id="GO:0005856">
    <property type="term" value="C:cytoskeleton"/>
    <property type="evidence" value="ECO:0007669"/>
    <property type="project" value="UniProtKB-SubCell"/>
</dbReference>
<keyword evidence="20" id="KW-0326">Glycosidase</keyword>
<evidence type="ECO:0000256" key="16">
    <source>
        <dbReference type="ARBA" id="ARBA00023157"/>
    </source>
</evidence>
<evidence type="ECO:0000256" key="18">
    <source>
        <dbReference type="ARBA" id="ARBA00023212"/>
    </source>
</evidence>
<dbReference type="SUPFAM" id="SSF51011">
    <property type="entry name" value="Glycosyl hydrolase domain"/>
    <property type="match status" value="1"/>
</dbReference>
<evidence type="ECO:0000259" key="26">
    <source>
        <dbReference type="PROSITE" id="PS51448"/>
    </source>
</evidence>
<feature type="region of interest" description="Disordered" evidence="23">
    <location>
        <begin position="1424"/>
        <end position="1470"/>
    </location>
</feature>
<keyword evidence="9" id="KW-0479">Metal-binding</keyword>
<dbReference type="InterPro" id="IPR013780">
    <property type="entry name" value="Glyco_hydro_b"/>
</dbReference>
<feature type="region of interest" description="Disordered" evidence="23">
    <location>
        <begin position="2835"/>
        <end position="2856"/>
    </location>
</feature>
<evidence type="ECO:0000256" key="3">
    <source>
        <dbReference type="ARBA" id="ARBA00004245"/>
    </source>
</evidence>
<dbReference type="Gene3D" id="2.60.40.1180">
    <property type="entry name" value="Golgi alpha-mannosidase II"/>
    <property type="match status" value="2"/>
</dbReference>
<sequence length="2856" mass="310234">MVSYKRLDPEQVVFSGGAFSDQHPPVNEETTVPEAEETPLMRWSPRCSVTKSLLVIGALLLLLLGGWLLGTRYWLLSSSSTLPHPAPAPAKDRATTNSTLPIPPKGACAAVPEAWRFDCFPERGAVVTQAMCEARNCCFVPQAVGRNGVPWCFYPQDYPSYSLMSLQSTPLGQTGTLERRQQTYYPSDIMTLQLQVWEETDTRLHIKITDPSSPRYEVPIEVPTVTEKALSPQYVLELTKEPFGVVVRRASTGTLLLNSSVAPLFFADQFLQMSSSLPSGHIYGLGEHRDAFQHNIQWNTLTMWARDVPPMEKTNLYGVHPFYLGLEEGGLAHGFFLLNSNAMDVVLQPAPAVTWRTIGGVLDFYLFLGPEPASVVQQYLEVVGRPAMPAYWALGFHLCRWGYGTSNATWELVKGMRSYGIPQDVQWNDIDYMDRFLDFTHDPVHFDTLTDMVKDLHAHNQHYVPILDPGISSTQPPGAYWAFDEGLKRGVFIRDADGNTLIGKVWPGLTAYPDFSDEATHEWWFENLQRFYKLVPFDGIWIDMNEPSNFLDGSTNGCPDNNIENPPYTPGVLGRLLRSKTVCASAQQKLSSHYNLHSLYGLHEAKATSSALTRLLGKRPFIISRSSFPGQGQYSGHWLGDNRSQWKDMAASIAGILSFNIFGMPLVGADVCGFSEQTDEELCVRWTQLGAFYPFSRNHNALDSKAQDPLAFSPSARAAMQSALLLRYSLFPLLYTLFHQAHVQGHTVARPLMFEFPHDPHTYALDRQFLWGRDLLVTPVLLPAVDSVEGYFPAGRWYNYYTGDSFLSAGQNMSLSAPLDKINLHLREGSITPTQRPNVTLWVSRRQPLHLLCALSEDASASGELFWDDGESLHTYEEQQYAYVLFSVRQNVLSSAVLHAHVEASYTTVESASVYGLQSKPQQVLVNGVEVAFTYNNKCLHLADLGLNLNQNFTVSWQSTAPHPYTGRSTAPHPYTGRSTAPHPYTGRSTAPHAYTGRPTAPHPYTGRSTAPHPYTGRPTAPHPYTGRSTAPHPYRQVYSSSPLHMQVHGSSPLHMWQVYSSSPLYRQVYSSSPLHRQVYSSSPLHRQVYSSSPLHRQAHSSSPLHWQVYSSSPLHMWQVYSSSPLHMWQVYSSSPLHRQVYSSSPLHMWQVYSSSPLHMWQVYSSSPLHRQAHSSSPLHRQVHGSSPLQAGLQLLTLTHAGPRLLTLTQAGPQLLTLTQAGPQLLTLTQAGPQLLTLTQAVAVPFSSALCVCCKPPSSHGPGTPHKAAGPGLSPLLSPGMAAVKALQQWCRLRCEGYRDVRISNMTSSFRDGLAFCALIHHHRPELIDFDSLKKEDVYENNKLAFSVAEQQLGIPALLDAEDMVALAVPDRLSILTYVSQYYNYFHGRNPIGGLAGVKRPAEAAPEQQQPAGKKNAAVSAKVFPSPGFSKENQPPVDRTQPCPTPSATPTRHRSPQDVPAEPRTGTLSNKCVSCNKHVHLVQRHLVDGKLYHRSCAKTLSGNPFTSDSSHSRLTLASDPAVKAGPLWLSHKASAPPSVQLGSLDPQPGHSVSKSANPPRGLTPRNPDPIKVFTPRSPDPPRGLTPKSSNPPTSFTSVRLSSPQPTVLSHKAKAPSVLPSVTDVPVPAPRASIASKSLQSKLKFFQAADGDSGLEERGAPPSKTSEPPRIHTSSRSSSPQPSGSSKSPSSRAHTKPEPATSSKTSTSLELFQTAEGDNCKAERAGGIHRVEELGRQKEAPGGLSLRVEEFGGQKKDQEQYAAKASAAANISKVIQESSSSREGPVSKPRPSPAGPKKEEQGPRRVRLRANPSLLSDLSTSTSQDPKRLSPTPRSQSTDVTEGPPSWSRPTDSTGTPTPRSISPNPSGAQSQSPSDWRSCLKPVSKEPRPTSSSQASPKLRINGSDPPQSKCADRPQTAPVHPTPTPLPHNNLTCSLTSLSPGPSSTAPENPKFKADHIPQAEILKELQQIEESMNELERTGVELELKLRTSEDHGEDEAVMNDLMVDWFSLIRNKQVAMRRESELVYIGRTQELEEEQPTVEQELRRLMDKPGRECGKGLEGWSWGAASEGRNWGAASGGRNWGAALGGRNWGAASGGRNWGAASGGRNWGAASGGRNWGAASGGRNWGAASGGRNWGAASGGRNWGAASGGRNWGAASGGRNNWGAASGGRNNWGAASEGRNNWGAASEGRNNWGAASEGRNNWGAASEGRNNWGAASEGRNNWGAASEGRNNWGAASEGRNNWGRRRRPELGSGVGRPELGSGVGRPELGSGVGRPELGSGVGRPELGSGVGRPEQLGAASGGRNNWGAASEGRNNWGAASEGRNNWGAASEGRNNWGAASEGRNNWGAASEGRNNWGAASEGRNNWGAASEGRNNWGAASEGRNNWGAASEGRNNWGAASGGRNWGAASGGRNWGAASGGRNWGAASGGRNNWGAASGGRNNWGAASEGRNNWGAASEGRNNWGAASEGRNNWGAASEGRNNWGAASEGRNNWGAASEGRNNWGAASEGRNNWGAASEGRNNWGAASEGRNNWGAASEGRNNWGAASEGRNNWGAASEGRNNWGAASEGRNNWGAASEGRNNWGAASEGRNNWGAASEGRNNWGAASEGRNKLGCGKAGTTGERRQKAGTTGERRQKAGTTGVRRQKAGTTGVRRQKAGTTGVRRQKAGTTGERRQKAGTTGERRQKAGTTGERRQKAGTTGERRQKAGTGERRQKAGTGERRQAAGTEVRRPQAAGTGERRQKAGTGERRQAAGTEVRRPQAAGTEVRRPPHQYYYHLKQSWERRREKQLMDKLVTIVNDRNAIVEGLDQDRLREEEEDEQLHQLMESFNLKKDKKKKSPMSRLFGWGSKES</sequence>
<dbReference type="Pfam" id="PF12130">
    <property type="entry name" value="bMERB_dom"/>
    <property type="match status" value="2"/>
</dbReference>
<dbReference type="FunFam" id="2.60.40.1180:FF:000001">
    <property type="entry name" value="Maltase-glucoamylase, intestinal"/>
    <property type="match status" value="1"/>
</dbReference>
<dbReference type="Pfam" id="PF00307">
    <property type="entry name" value="CH"/>
    <property type="match status" value="1"/>
</dbReference>
<keyword evidence="11" id="KW-0378">Hydrolase</keyword>